<feature type="transmembrane region" description="Helical" evidence="12">
    <location>
        <begin position="195"/>
        <end position="215"/>
    </location>
</feature>
<dbReference type="Gene3D" id="3.30.450.20">
    <property type="entry name" value="PAS domain"/>
    <property type="match status" value="1"/>
</dbReference>
<dbReference type="PROSITE" id="PS00550">
    <property type="entry name" value="HEMERYTHRINS"/>
    <property type="match status" value="1"/>
</dbReference>
<evidence type="ECO:0000256" key="2">
    <source>
        <dbReference type="ARBA" id="ARBA00010587"/>
    </source>
</evidence>
<dbReference type="InterPro" id="IPR012312">
    <property type="entry name" value="Hemerythrin-like"/>
</dbReference>
<dbReference type="SMART" id="SM00304">
    <property type="entry name" value="HAMP"/>
    <property type="match status" value="2"/>
</dbReference>
<dbReference type="RefSeq" id="WP_307419927.1">
    <property type="nucleotide sequence ID" value="NZ_JAGINP010000014.1"/>
</dbReference>
<keyword evidence="3" id="KW-1003">Cell membrane</keyword>
<organism evidence="15 16">
    <name type="scientific">Azospirillum rugosum</name>
    <dbReference type="NCBI Taxonomy" id="416170"/>
    <lineage>
        <taxon>Bacteria</taxon>
        <taxon>Pseudomonadati</taxon>
        <taxon>Pseudomonadota</taxon>
        <taxon>Alphaproteobacteria</taxon>
        <taxon>Rhodospirillales</taxon>
        <taxon>Azospirillaceae</taxon>
        <taxon>Azospirillum</taxon>
    </lineage>
</organism>
<keyword evidence="7" id="KW-0408">Iron</keyword>
<evidence type="ECO:0000256" key="10">
    <source>
        <dbReference type="ARBA" id="ARBA00029447"/>
    </source>
</evidence>
<proteinExistence type="inferred from homology"/>
<comment type="similarity">
    <text evidence="2">Belongs to the hemerythrin family.</text>
</comment>
<evidence type="ECO:0000313" key="15">
    <source>
        <dbReference type="EMBL" id="MBP2294092.1"/>
    </source>
</evidence>
<dbReference type="PROSITE" id="PS50111">
    <property type="entry name" value="CHEMOTAXIS_TRANSDUC_2"/>
    <property type="match status" value="1"/>
</dbReference>
<feature type="transmembrane region" description="Helical" evidence="12">
    <location>
        <begin position="17"/>
        <end position="39"/>
    </location>
</feature>
<dbReference type="Proteomes" id="UP000781958">
    <property type="component" value="Unassembled WGS sequence"/>
</dbReference>
<dbReference type="PROSITE" id="PS50885">
    <property type="entry name" value="HAMP"/>
    <property type="match status" value="1"/>
</dbReference>
<keyword evidence="16" id="KW-1185">Reference proteome</keyword>
<dbReference type="InterPro" id="IPR012827">
    <property type="entry name" value="Hemerythrin_metal-bd"/>
</dbReference>
<evidence type="ECO:0000256" key="8">
    <source>
        <dbReference type="ARBA" id="ARBA00023136"/>
    </source>
</evidence>
<dbReference type="CDD" id="cd12107">
    <property type="entry name" value="Hemerythrin"/>
    <property type="match status" value="1"/>
</dbReference>
<comment type="subcellular location">
    <subcellularLocation>
        <location evidence="1">Cell membrane</location>
        <topology evidence="1">Multi-pass membrane protein</topology>
    </subcellularLocation>
</comment>
<dbReference type="Pfam" id="PF01814">
    <property type="entry name" value="Hemerythrin"/>
    <property type="match status" value="1"/>
</dbReference>
<protein>
    <submittedName>
        <fullName evidence="15">Methyl-accepting chemotaxis protein</fullName>
    </submittedName>
</protein>
<dbReference type="InterPro" id="IPR004090">
    <property type="entry name" value="Chemotax_Me-accpt_rcpt"/>
</dbReference>
<dbReference type="PRINTS" id="PR00260">
    <property type="entry name" value="CHEMTRNSDUCR"/>
</dbReference>
<evidence type="ECO:0000256" key="1">
    <source>
        <dbReference type="ARBA" id="ARBA00004651"/>
    </source>
</evidence>
<dbReference type="CDD" id="cd06225">
    <property type="entry name" value="HAMP"/>
    <property type="match status" value="1"/>
</dbReference>
<dbReference type="NCBIfam" id="TIGR02481">
    <property type="entry name" value="hemeryth_dom"/>
    <property type="match status" value="1"/>
</dbReference>
<evidence type="ECO:0000256" key="9">
    <source>
        <dbReference type="ARBA" id="ARBA00023224"/>
    </source>
</evidence>
<evidence type="ECO:0000256" key="4">
    <source>
        <dbReference type="ARBA" id="ARBA00022692"/>
    </source>
</evidence>
<dbReference type="SUPFAM" id="SSF47188">
    <property type="entry name" value="Hemerythrin-like"/>
    <property type="match status" value="1"/>
</dbReference>
<dbReference type="InterPro" id="IPR003660">
    <property type="entry name" value="HAMP_dom"/>
</dbReference>
<dbReference type="Gene3D" id="1.10.8.500">
    <property type="entry name" value="HAMP domain in histidine kinase"/>
    <property type="match status" value="1"/>
</dbReference>
<evidence type="ECO:0000256" key="11">
    <source>
        <dbReference type="PROSITE-ProRule" id="PRU00284"/>
    </source>
</evidence>
<keyword evidence="6 12" id="KW-1133">Transmembrane helix</keyword>
<feature type="domain" description="HAMP" evidence="14">
    <location>
        <begin position="217"/>
        <end position="270"/>
    </location>
</feature>
<dbReference type="SUPFAM" id="SSF58104">
    <property type="entry name" value="Methyl-accepting chemotaxis protein (MCP) signaling domain"/>
    <property type="match status" value="1"/>
</dbReference>
<dbReference type="Gene3D" id="1.10.287.950">
    <property type="entry name" value="Methyl-accepting chemotaxis protein"/>
    <property type="match status" value="1"/>
</dbReference>
<comment type="similarity">
    <text evidence="10">Belongs to the methyl-accepting chemotaxis (MCP) protein family.</text>
</comment>
<evidence type="ECO:0000259" key="14">
    <source>
        <dbReference type="PROSITE" id="PS50885"/>
    </source>
</evidence>
<gene>
    <name evidence="15" type="ORF">J2851_003878</name>
</gene>
<dbReference type="InterPro" id="IPR033480">
    <property type="entry name" value="sCache_2"/>
</dbReference>
<evidence type="ECO:0000256" key="5">
    <source>
        <dbReference type="ARBA" id="ARBA00022723"/>
    </source>
</evidence>
<dbReference type="NCBIfam" id="NF033749">
    <property type="entry name" value="bact_hemeryth"/>
    <property type="match status" value="1"/>
</dbReference>
<dbReference type="Gene3D" id="1.20.120.50">
    <property type="entry name" value="Hemerythrin-like"/>
    <property type="match status" value="1"/>
</dbReference>
<evidence type="ECO:0000259" key="13">
    <source>
        <dbReference type="PROSITE" id="PS50111"/>
    </source>
</evidence>
<feature type="domain" description="Methyl-accepting transducer" evidence="13">
    <location>
        <begin position="303"/>
        <end position="532"/>
    </location>
</feature>
<keyword evidence="9 11" id="KW-0807">Transducer</keyword>
<evidence type="ECO:0000256" key="7">
    <source>
        <dbReference type="ARBA" id="ARBA00023004"/>
    </source>
</evidence>
<dbReference type="EMBL" id="JAGINP010000014">
    <property type="protein sequence ID" value="MBP2294092.1"/>
    <property type="molecule type" value="Genomic_DNA"/>
</dbReference>
<dbReference type="PANTHER" id="PTHR32089:SF112">
    <property type="entry name" value="LYSOZYME-LIKE PROTEIN-RELATED"/>
    <property type="match status" value="1"/>
</dbReference>
<keyword evidence="5" id="KW-0479">Metal-binding</keyword>
<dbReference type="Pfam" id="PF17200">
    <property type="entry name" value="sCache_2"/>
    <property type="match status" value="1"/>
</dbReference>
<evidence type="ECO:0000256" key="12">
    <source>
        <dbReference type="SAM" id="Phobius"/>
    </source>
</evidence>
<keyword evidence="4 12" id="KW-0812">Transmembrane</keyword>
<dbReference type="Pfam" id="PF00672">
    <property type="entry name" value="HAMP"/>
    <property type="match status" value="1"/>
</dbReference>
<comment type="caution">
    <text evidence="15">The sequence shown here is derived from an EMBL/GenBank/DDBJ whole genome shotgun (WGS) entry which is preliminary data.</text>
</comment>
<name>A0ABS4SNF0_9PROT</name>
<evidence type="ECO:0000256" key="6">
    <source>
        <dbReference type="ARBA" id="ARBA00022989"/>
    </source>
</evidence>
<dbReference type="PANTHER" id="PTHR32089">
    <property type="entry name" value="METHYL-ACCEPTING CHEMOTAXIS PROTEIN MCPB"/>
    <property type="match status" value="1"/>
</dbReference>
<dbReference type="InterPro" id="IPR016131">
    <property type="entry name" value="Haemerythrin_Fe_BS"/>
</dbReference>
<dbReference type="SMART" id="SM01049">
    <property type="entry name" value="Cache_2"/>
    <property type="match status" value="1"/>
</dbReference>
<dbReference type="Pfam" id="PF00015">
    <property type="entry name" value="MCPsignal"/>
    <property type="match status" value="1"/>
</dbReference>
<dbReference type="SMART" id="SM00283">
    <property type="entry name" value="MA"/>
    <property type="match status" value="1"/>
</dbReference>
<evidence type="ECO:0000313" key="16">
    <source>
        <dbReference type="Proteomes" id="UP000781958"/>
    </source>
</evidence>
<accession>A0ABS4SNF0</accession>
<sequence length="721" mass="77097">MTGGAQVFERISIRGKISVILGAAAVGLALVAAASLYSLRAEMMKDRQDKTRSVVEVAHGVLTHFEAMERSGALSRDAAQAGAKEALRRLRYAGEEYFFVTDLTPRMIMHPIKPEMEGQDLARASDPNGKLLFIEFARTVKTAGAGFVDYLWPKPGSAEPVPKISYVRGFEPWGWLIGSGIYVDDVGAAFREAGLALGGLGLLIALGAGTVGLLVSRAIVRPLRVMTGVMRGLADGDTAAAVPGTGRGDEIGVMARTVEVFRQNQIELRRHWERQQVEHRVTEQRARALERLTERFDATVTAMVDTVGRAVRALEGTARSLSSTADRNMREAASVAGASQQASVNVQTVASAAEQLSSAIAEIGTQVTASSRISNEAVEASRAASERIDGLGQAAQKINEVADLITSIASQTNLLALNATIEAARAGEMGKGFAVVAGEVKSLAGQTARATEEITEQIAEVQQASQQAIFTIREIASIIARSDEIGTSIAAAVQQQGAATGEIARSAGEAALGTQQVSSSITEVSASALETEKAANGLLDSAECLARQAESLRGLVDAFLVNVAAINTVELDKLFAPAGEEVFMPWSDQLSVGQEDIDNDHMILVALINRAAARIRNGEVPHAVGVAIDQLVAYTVLHFEQEEAVMQRAGYPEFTQHKAQHDALRKRVGELKRRFEAGESSVGDDLLTLCRDWLFEHIQRFDKRIGNHLAGHPADPQRRAA</sequence>
<dbReference type="InterPro" id="IPR004089">
    <property type="entry name" value="MCPsignal_dom"/>
</dbReference>
<reference evidence="15 16" key="1">
    <citation type="submission" date="2021-03" db="EMBL/GenBank/DDBJ databases">
        <title>Genomic Encyclopedia of Type Strains, Phase III (KMG-III): the genomes of soil and plant-associated and newly described type strains.</title>
        <authorList>
            <person name="Whitman W."/>
        </authorList>
    </citation>
    <scope>NUCLEOTIDE SEQUENCE [LARGE SCALE GENOMIC DNA]</scope>
    <source>
        <strain evidence="15 16">IMMIB AFH-6</strain>
    </source>
</reference>
<keyword evidence="8 12" id="KW-0472">Membrane</keyword>
<dbReference type="InterPro" id="IPR035938">
    <property type="entry name" value="Hemerythrin-like_sf"/>
</dbReference>
<evidence type="ECO:0000256" key="3">
    <source>
        <dbReference type="ARBA" id="ARBA00022475"/>
    </source>
</evidence>